<dbReference type="OrthoDB" id="3812246at2"/>
<keyword evidence="2" id="KW-0472">Membrane</keyword>
<feature type="compositionally biased region" description="Low complexity" evidence="1">
    <location>
        <begin position="169"/>
        <end position="184"/>
    </location>
</feature>
<comment type="caution">
    <text evidence="3">The sequence shown here is derived from an EMBL/GenBank/DDBJ whole genome shotgun (WGS) entry which is preliminary data.</text>
</comment>
<feature type="region of interest" description="Disordered" evidence="1">
    <location>
        <begin position="146"/>
        <end position="213"/>
    </location>
</feature>
<dbReference type="RefSeq" id="WP_126637746.1">
    <property type="nucleotide sequence ID" value="NZ_BIFH01000018.1"/>
</dbReference>
<dbReference type="Proteomes" id="UP000286931">
    <property type="component" value="Unassembled WGS sequence"/>
</dbReference>
<evidence type="ECO:0000256" key="1">
    <source>
        <dbReference type="SAM" id="MobiDB-lite"/>
    </source>
</evidence>
<keyword evidence="4" id="KW-1185">Reference proteome</keyword>
<name>A0A401YM03_9ACTN</name>
<sequence length="332" mass="34907">MRVRRVGTRAGLVTVCTVMALFGATSCGYLGFDEDGERKAGLDDPVLGYAIGPIRFSISTRGKISVSLGARWVTPAGTFSVDGGVDYSRKAATAGNELVVVIRHREDGRVKEDVYRVAAAKGLRVTLEGRVVQEFSPGRVLLEADPGTTITIDSPDGGASPGTNPGTDASASTRPSARSTTTRPPDGPPPTGSGPSRSTSTSPRPTAQPTTRRLPADFAARWRGSAVGTATFTVTLRLHVGKAGTVVGESDYPGGNCSGTLTLETEDRAAVRADRVVLREDIVRDPGQRCARGGWVVLDRVPGNKLKYDYYTAFPNGTVQAQATGLLTRDTG</sequence>
<evidence type="ECO:0000313" key="3">
    <source>
        <dbReference type="EMBL" id="GCD95642.1"/>
    </source>
</evidence>
<protein>
    <recommendedName>
        <fullName evidence="5">Lipoprotein</fullName>
    </recommendedName>
</protein>
<organism evidence="3 4">
    <name type="scientific">Embleya hyalina</name>
    <dbReference type="NCBI Taxonomy" id="516124"/>
    <lineage>
        <taxon>Bacteria</taxon>
        <taxon>Bacillati</taxon>
        <taxon>Actinomycetota</taxon>
        <taxon>Actinomycetes</taxon>
        <taxon>Kitasatosporales</taxon>
        <taxon>Streptomycetaceae</taxon>
        <taxon>Embleya</taxon>
    </lineage>
</organism>
<gene>
    <name evidence="3" type="ORF">EHYA_03317</name>
</gene>
<proteinExistence type="predicted"/>
<keyword evidence="2" id="KW-1133">Transmembrane helix</keyword>
<keyword evidence="2" id="KW-0812">Transmembrane</keyword>
<accession>A0A401YM03</accession>
<dbReference type="EMBL" id="BIFH01000018">
    <property type="protein sequence ID" value="GCD95642.1"/>
    <property type="molecule type" value="Genomic_DNA"/>
</dbReference>
<feature type="compositionally biased region" description="Low complexity" evidence="1">
    <location>
        <begin position="193"/>
        <end position="213"/>
    </location>
</feature>
<feature type="transmembrane region" description="Helical" evidence="2">
    <location>
        <begin position="12"/>
        <end position="32"/>
    </location>
</feature>
<evidence type="ECO:0008006" key="5">
    <source>
        <dbReference type="Google" id="ProtNLM"/>
    </source>
</evidence>
<reference evidence="3 4" key="1">
    <citation type="submission" date="2018-12" db="EMBL/GenBank/DDBJ databases">
        <title>Draft genome sequence of Embleya hyalina NBRC 13850T.</title>
        <authorList>
            <person name="Komaki H."/>
            <person name="Hosoyama A."/>
            <person name="Kimura A."/>
            <person name="Ichikawa N."/>
            <person name="Tamura T."/>
        </authorList>
    </citation>
    <scope>NUCLEOTIDE SEQUENCE [LARGE SCALE GENOMIC DNA]</scope>
    <source>
        <strain evidence="3 4">NBRC 13850</strain>
    </source>
</reference>
<evidence type="ECO:0000256" key="2">
    <source>
        <dbReference type="SAM" id="Phobius"/>
    </source>
</evidence>
<dbReference type="PROSITE" id="PS51257">
    <property type="entry name" value="PROKAR_LIPOPROTEIN"/>
    <property type="match status" value="1"/>
</dbReference>
<evidence type="ECO:0000313" key="4">
    <source>
        <dbReference type="Proteomes" id="UP000286931"/>
    </source>
</evidence>
<dbReference type="AlphaFoldDB" id="A0A401YM03"/>